<organism evidence="5 6">
    <name type="scientific">Aphis craccivora</name>
    <name type="common">Cowpea aphid</name>
    <dbReference type="NCBI Taxonomy" id="307492"/>
    <lineage>
        <taxon>Eukaryota</taxon>
        <taxon>Metazoa</taxon>
        <taxon>Ecdysozoa</taxon>
        <taxon>Arthropoda</taxon>
        <taxon>Hexapoda</taxon>
        <taxon>Insecta</taxon>
        <taxon>Pterygota</taxon>
        <taxon>Neoptera</taxon>
        <taxon>Paraneoptera</taxon>
        <taxon>Hemiptera</taxon>
        <taxon>Sternorrhyncha</taxon>
        <taxon>Aphidomorpha</taxon>
        <taxon>Aphidoidea</taxon>
        <taxon>Aphididae</taxon>
        <taxon>Aphidini</taxon>
        <taxon>Aphis</taxon>
        <taxon>Aphis</taxon>
    </lineage>
</organism>
<evidence type="ECO:0000313" key="5">
    <source>
        <dbReference type="EMBL" id="KAF0715995.1"/>
    </source>
</evidence>
<dbReference type="OrthoDB" id="7739108at2759"/>
<reference evidence="5 6" key="1">
    <citation type="submission" date="2019-08" db="EMBL/GenBank/DDBJ databases">
        <title>Whole genome of Aphis craccivora.</title>
        <authorList>
            <person name="Voronova N.V."/>
            <person name="Shulinski R.S."/>
            <person name="Bandarenka Y.V."/>
            <person name="Zhorov D.G."/>
            <person name="Warner D."/>
        </authorList>
    </citation>
    <scope>NUCLEOTIDE SEQUENCE [LARGE SCALE GENOMIC DNA]</scope>
    <source>
        <strain evidence="5">180601</strain>
        <tissue evidence="5">Whole Body</tissue>
    </source>
</reference>
<dbReference type="Gene3D" id="2.20.25.240">
    <property type="match status" value="1"/>
</dbReference>
<evidence type="ECO:0000256" key="3">
    <source>
        <dbReference type="ARBA" id="ARBA00022833"/>
    </source>
</evidence>
<dbReference type="EMBL" id="VUJU01010069">
    <property type="protein sequence ID" value="KAF0715995.1"/>
    <property type="molecule type" value="Genomic_DNA"/>
</dbReference>
<evidence type="ECO:0000256" key="2">
    <source>
        <dbReference type="ARBA" id="ARBA00022771"/>
    </source>
</evidence>
<dbReference type="Proteomes" id="UP000478052">
    <property type="component" value="Unassembled WGS sequence"/>
</dbReference>
<dbReference type="InterPro" id="IPR007588">
    <property type="entry name" value="Znf_FLYWCH"/>
</dbReference>
<proteinExistence type="predicted"/>
<feature type="domain" description="FLYWCH-type" evidence="4">
    <location>
        <begin position="7"/>
        <end position="63"/>
    </location>
</feature>
<evidence type="ECO:0000259" key="4">
    <source>
        <dbReference type="Pfam" id="PF04500"/>
    </source>
</evidence>
<keyword evidence="2" id="KW-0863">Zinc-finger</keyword>
<keyword evidence="1" id="KW-0479">Metal-binding</keyword>
<keyword evidence="3" id="KW-0862">Zinc</keyword>
<evidence type="ECO:0000256" key="1">
    <source>
        <dbReference type="ARBA" id="ARBA00022723"/>
    </source>
</evidence>
<gene>
    <name evidence="5" type="ORF">FWK35_00033343</name>
</gene>
<dbReference type="AlphaFoldDB" id="A0A6G0VZU1"/>
<sequence>MELINLNKKYPQVAYLGFLFNFHKECSNFICWRCSKNSSMKCLCFLKTSLNINNPIFISVNNDYVHQGNENFISATKIKNAIVEKAKLTSNSLCIMYLYIIDFDYCSHK</sequence>
<dbReference type="GO" id="GO:0008270">
    <property type="term" value="F:zinc ion binding"/>
    <property type="evidence" value="ECO:0007669"/>
    <property type="project" value="UniProtKB-KW"/>
</dbReference>
<keyword evidence="6" id="KW-1185">Reference proteome</keyword>
<evidence type="ECO:0000313" key="6">
    <source>
        <dbReference type="Proteomes" id="UP000478052"/>
    </source>
</evidence>
<name>A0A6G0VZU1_APHCR</name>
<protein>
    <submittedName>
        <fullName evidence="5">FLYWCH-type domain-containing protein</fullName>
    </submittedName>
</protein>
<dbReference type="Pfam" id="PF04500">
    <property type="entry name" value="FLYWCH"/>
    <property type="match status" value="1"/>
</dbReference>
<accession>A0A6G0VZU1</accession>
<comment type="caution">
    <text evidence="5">The sequence shown here is derived from an EMBL/GenBank/DDBJ whole genome shotgun (WGS) entry which is preliminary data.</text>
</comment>